<evidence type="ECO:0000259" key="6">
    <source>
        <dbReference type="Pfam" id="PF00324"/>
    </source>
</evidence>
<keyword evidence="2 5" id="KW-0812">Transmembrane</keyword>
<feature type="transmembrane region" description="Helical" evidence="5">
    <location>
        <begin position="91"/>
        <end position="114"/>
    </location>
</feature>
<feature type="transmembrane region" description="Helical" evidence="5">
    <location>
        <begin position="160"/>
        <end position="180"/>
    </location>
</feature>
<feature type="transmembrane region" description="Helical" evidence="5">
    <location>
        <begin position="283"/>
        <end position="303"/>
    </location>
</feature>
<keyword evidence="3 5" id="KW-1133">Transmembrane helix</keyword>
<dbReference type="InterPro" id="IPR050367">
    <property type="entry name" value="APC_superfamily"/>
</dbReference>
<feature type="transmembrane region" description="Helical" evidence="5">
    <location>
        <begin position="50"/>
        <end position="70"/>
    </location>
</feature>
<evidence type="ECO:0000313" key="8">
    <source>
        <dbReference type="Proteomes" id="UP000053127"/>
    </source>
</evidence>
<keyword evidence="8" id="KW-1185">Reference proteome</keyword>
<comment type="caution">
    <text evidence="7">The sequence shown here is derived from an EMBL/GenBank/DDBJ whole genome shotgun (WGS) entry which is preliminary data.</text>
</comment>
<feature type="transmembrane region" description="Helical" evidence="5">
    <location>
        <begin position="407"/>
        <end position="431"/>
    </location>
</feature>
<name>A0A117Q3B1_9ACTN</name>
<dbReference type="AlphaFoldDB" id="A0A117Q3B1"/>
<proteinExistence type="predicted"/>
<reference evidence="7 8" key="1">
    <citation type="submission" date="2015-10" db="EMBL/GenBank/DDBJ databases">
        <title>Draft genome sequence of Streptomyces yokosukanensis DSM 40224, type strain for the species Streptomyces yokosukanensis.</title>
        <authorList>
            <person name="Ruckert C."/>
            <person name="Winkler A."/>
            <person name="Kalinowski J."/>
            <person name="Kampfer P."/>
            <person name="Glaeser S."/>
        </authorList>
    </citation>
    <scope>NUCLEOTIDE SEQUENCE [LARGE SCALE GENOMIC DNA]</scope>
    <source>
        <strain evidence="7 8">DSM 40224</strain>
    </source>
</reference>
<evidence type="ECO:0000256" key="4">
    <source>
        <dbReference type="ARBA" id="ARBA00023136"/>
    </source>
</evidence>
<dbReference type="EMBL" id="LMWN01000018">
    <property type="protein sequence ID" value="KUN06162.1"/>
    <property type="molecule type" value="Genomic_DNA"/>
</dbReference>
<feature type="transmembrane region" description="Helical" evidence="5">
    <location>
        <begin position="368"/>
        <end position="395"/>
    </location>
</feature>
<gene>
    <name evidence="7" type="ORF">AQI95_14805</name>
</gene>
<feature type="transmembrane region" description="Helical" evidence="5">
    <location>
        <begin position="200"/>
        <end position="220"/>
    </location>
</feature>
<dbReference type="PIRSF" id="PIRSF006060">
    <property type="entry name" value="AA_transporter"/>
    <property type="match status" value="1"/>
</dbReference>
<feature type="transmembrane region" description="Helical" evidence="5">
    <location>
        <begin position="241"/>
        <end position="263"/>
    </location>
</feature>
<dbReference type="OrthoDB" id="4568421at2"/>
<dbReference type="PANTHER" id="PTHR42770">
    <property type="entry name" value="AMINO ACID TRANSPORTER-RELATED"/>
    <property type="match status" value="1"/>
</dbReference>
<evidence type="ECO:0000256" key="1">
    <source>
        <dbReference type="ARBA" id="ARBA00004141"/>
    </source>
</evidence>
<organism evidence="7 8">
    <name type="scientific">Streptomyces yokosukanensis</name>
    <dbReference type="NCBI Taxonomy" id="67386"/>
    <lineage>
        <taxon>Bacteria</taxon>
        <taxon>Bacillati</taxon>
        <taxon>Actinomycetota</taxon>
        <taxon>Actinomycetes</taxon>
        <taxon>Kitasatosporales</taxon>
        <taxon>Streptomycetaceae</taxon>
        <taxon>Streptomyces</taxon>
    </lineage>
</organism>
<evidence type="ECO:0000256" key="2">
    <source>
        <dbReference type="ARBA" id="ARBA00022692"/>
    </source>
</evidence>
<feature type="transmembrane region" description="Helical" evidence="5">
    <location>
        <begin position="443"/>
        <end position="462"/>
    </location>
</feature>
<feature type="transmembrane region" description="Helical" evidence="5">
    <location>
        <begin position="20"/>
        <end position="44"/>
    </location>
</feature>
<accession>A0A117Q3B1</accession>
<evidence type="ECO:0000256" key="5">
    <source>
        <dbReference type="SAM" id="Phobius"/>
    </source>
</evidence>
<dbReference type="GO" id="GO:0016020">
    <property type="term" value="C:membrane"/>
    <property type="evidence" value="ECO:0007669"/>
    <property type="project" value="UniProtKB-SubCell"/>
</dbReference>
<dbReference type="RefSeq" id="WP_067122623.1">
    <property type="nucleotide sequence ID" value="NZ_JBFACD010000022.1"/>
</dbReference>
<dbReference type="STRING" id="67386.AQI95_14805"/>
<protein>
    <submittedName>
        <fullName evidence="7">Amino acid permease</fullName>
    </submittedName>
</protein>
<dbReference type="Proteomes" id="UP000053127">
    <property type="component" value="Unassembled WGS sequence"/>
</dbReference>
<feature type="domain" description="Amino acid permease/ SLC12A" evidence="6">
    <location>
        <begin position="19"/>
        <end position="391"/>
    </location>
</feature>
<dbReference type="PANTHER" id="PTHR42770:SF16">
    <property type="entry name" value="AMINO ACID PERMEASE"/>
    <property type="match status" value="1"/>
</dbReference>
<keyword evidence="4 5" id="KW-0472">Membrane</keyword>
<dbReference type="GO" id="GO:0055085">
    <property type="term" value="P:transmembrane transport"/>
    <property type="evidence" value="ECO:0007669"/>
    <property type="project" value="InterPro"/>
</dbReference>
<dbReference type="InterPro" id="IPR004841">
    <property type="entry name" value="AA-permease/SLC12A_dom"/>
</dbReference>
<evidence type="ECO:0000313" key="7">
    <source>
        <dbReference type="EMBL" id="KUN06162.1"/>
    </source>
</evidence>
<feature type="transmembrane region" description="Helical" evidence="5">
    <location>
        <begin position="341"/>
        <end position="362"/>
    </location>
</feature>
<dbReference type="Pfam" id="PF00324">
    <property type="entry name" value="AA_permease"/>
    <property type="match status" value="1"/>
</dbReference>
<sequence length="494" mass="51371">MHEQTTGALRRDAVGLREVLFQSVTAMAPAAAVAASIPAGAAFAGGSLPLAVLIALVACLFTASCVAELARELPTAGSVATYAARGLHPAVGFLVGWGYVFVEMLIPPLLLLQLGFTAAGTLHEQWSSYPADLWWPWSLAGAGVIAVAGSSGIRASARFGTVLGVFEIVVFLVFAVLLIGKAGSANTLSVFGTSHTADGYAGISGVFAGSVYTVLAFAGFEAAAPLAEETRDPRRTMRRAVLGAALGIGLFYVITTYAMTVYFGPDRFAKFGTSGEASWDGVARASFGLLWVLVFLAVVNSTIANANACANVSTRTAFALARIRVLPRLLATLHPRHRSPVAGIALQSVLAVGVTLGLGLGYDPVTAFLLLATVIVTVVVGVYIVVNVACAGYFLRAGRSAVKPLRHLLFPVLGTAAFVPALLTAAGLPVFDFVTELTAPVSYAGPIVGAWMAAGVVVLMLLMRRHPERIAETARVHLDADDPADHRQDGTVPS</sequence>
<dbReference type="Gene3D" id="1.20.1740.10">
    <property type="entry name" value="Amino acid/polyamine transporter I"/>
    <property type="match status" value="1"/>
</dbReference>
<feature type="transmembrane region" description="Helical" evidence="5">
    <location>
        <begin position="134"/>
        <end position="153"/>
    </location>
</feature>
<comment type="subcellular location">
    <subcellularLocation>
        <location evidence="1">Membrane</location>
        <topology evidence="1">Multi-pass membrane protein</topology>
    </subcellularLocation>
</comment>
<evidence type="ECO:0000256" key="3">
    <source>
        <dbReference type="ARBA" id="ARBA00022989"/>
    </source>
</evidence>